<gene>
    <name evidence="3" type="ORF">EKH80_05450</name>
</gene>
<comment type="caution">
    <text evidence="3">The sequence shown here is derived from an EMBL/GenBank/DDBJ whole genome shotgun (WGS) entry which is preliminary data.</text>
</comment>
<accession>A0A432M8S4</accession>
<evidence type="ECO:0000256" key="1">
    <source>
        <dbReference type="SAM" id="MobiDB-lite"/>
    </source>
</evidence>
<dbReference type="RefSeq" id="WP_126683712.1">
    <property type="nucleotide sequence ID" value="NZ_RYYV01000003.1"/>
</dbReference>
<evidence type="ECO:0008006" key="5">
    <source>
        <dbReference type="Google" id="ProtNLM"/>
    </source>
</evidence>
<evidence type="ECO:0000313" key="3">
    <source>
        <dbReference type="EMBL" id="RUL78274.1"/>
    </source>
</evidence>
<proteinExistence type="predicted"/>
<keyword evidence="4" id="KW-1185">Reference proteome</keyword>
<name>A0A432M8S4_9GAMM</name>
<keyword evidence="2" id="KW-0732">Signal</keyword>
<dbReference type="Proteomes" id="UP000274358">
    <property type="component" value="Unassembled WGS sequence"/>
</dbReference>
<organism evidence="3 4">
    <name type="scientific">Dyella choica</name>
    <dbReference type="NCBI Taxonomy" id="1927959"/>
    <lineage>
        <taxon>Bacteria</taxon>
        <taxon>Pseudomonadati</taxon>
        <taxon>Pseudomonadota</taxon>
        <taxon>Gammaproteobacteria</taxon>
        <taxon>Lysobacterales</taxon>
        <taxon>Rhodanobacteraceae</taxon>
        <taxon>Dyella</taxon>
    </lineage>
</organism>
<evidence type="ECO:0000256" key="2">
    <source>
        <dbReference type="SAM" id="SignalP"/>
    </source>
</evidence>
<reference evidence="3 4" key="1">
    <citation type="submission" date="2018-12" db="EMBL/GenBank/DDBJ databases">
        <title>Dyella dinghuensis sp. nov. DHOA06 and Dyella choica sp. nov. 4M-K27, isolated from forest soil.</title>
        <authorList>
            <person name="Qiu L.-H."/>
            <person name="Gao Z.-H."/>
        </authorList>
    </citation>
    <scope>NUCLEOTIDE SEQUENCE [LARGE SCALE GENOMIC DNA]</scope>
    <source>
        <strain evidence="3 4">4M-K27</strain>
    </source>
</reference>
<feature type="signal peptide" evidence="2">
    <location>
        <begin position="1"/>
        <end position="31"/>
    </location>
</feature>
<feature type="chain" id="PRO_5019055833" description="DUF2946 domain-containing protein" evidence="2">
    <location>
        <begin position="32"/>
        <end position="122"/>
    </location>
</feature>
<feature type="region of interest" description="Disordered" evidence="1">
    <location>
        <begin position="103"/>
        <end position="122"/>
    </location>
</feature>
<evidence type="ECO:0000313" key="4">
    <source>
        <dbReference type="Proteomes" id="UP000274358"/>
    </source>
</evidence>
<protein>
    <recommendedName>
        <fullName evidence="5">DUF2946 domain-containing protein</fullName>
    </recommendedName>
</protein>
<sequence>MSSFNRHRSLLLTLCALALLLLAGTSKVLGAQPRHGTCAQTSLASAMAVAGHDKAVAEKAGGASSDCNNDQLDDDCGLDDELVAPALVHVVLAPVRSGVPVDIAPSLRPTPSAGPLRPPRAA</sequence>
<dbReference type="AlphaFoldDB" id="A0A432M8S4"/>
<dbReference type="EMBL" id="RYYV01000003">
    <property type="protein sequence ID" value="RUL78274.1"/>
    <property type="molecule type" value="Genomic_DNA"/>
</dbReference>